<dbReference type="EMBL" id="PJQM01002344">
    <property type="protein sequence ID" value="RCH96164.1"/>
    <property type="molecule type" value="Genomic_DNA"/>
</dbReference>
<name>A0A367K1S9_RHIST</name>
<comment type="caution">
    <text evidence="1">The sequence shown here is derived from an EMBL/GenBank/DDBJ whole genome shotgun (WGS) entry which is preliminary data.</text>
</comment>
<sequence length="57" mass="6913">MSRQGRRFKTFYMITTFEFRVDQRNNSYYGNCFVAHVSEPVDADTYDQYMTILLKQE</sequence>
<reference evidence="1 2" key="1">
    <citation type="journal article" date="2018" name="G3 (Bethesda)">
        <title>Phylogenetic and Phylogenomic Definition of Rhizopus Species.</title>
        <authorList>
            <person name="Gryganskyi A.P."/>
            <person name="Golan J."/>
            <person name="Dolatabadi S."/>
            <person name="Mondo S."/>
            <person name="Robb S."/>
            <person name="Idnurm A."/>
            <person name="Muszewska A."/>
            <person name="Steczkiewicz K."/>
            <person name="Masonjones S."/>
            <person name="Liao H.L."/>
            <person name="Gajdeczka M.T."/>
            <person name="Anike F."/>
            <person name="Vuek A."/>
            <person name="Anishchenko I.M."/>
            <person name="Voigt K."/>
            <person name="de Hoog G.S."/>
            <person name="Smith M.E."/>
            <person name="Heitman J."/>
            <person name="Vilgalys R."/>
            <person name="Stajich J.E."/>
        </authorList>
    </citation>
    <scope>NUCLEOTIDE SEQUENCE [LARGE SCALE GENOMIC DNA]</scope>
    <source>
        <strain evidence="1 2">LSU 92-RS-03</strain>
    </source>
</reference>
<dbReference type="AlphaFoldDB" id="A0A367K1S9"/>
<accession>A0A367K1S9</accession>
<gene>
    <name evidence="1" type="ORF">CU098_007981</name>
</gene>
<dbReference type="Proteomes" id="UP000253551">
    <property type="component" value="Unassembled WGS sequence"/>
</dbReference>
<organism evidence="1 2">
    <name type="scientific">Rhizopus stolonifer</name>
    <name type="common">Rhizopus nigricans</name>
    <dbReference type="NCBI Taxonomy" id="4846"/>
    <lineage>
        <taxon>Eukaryota</taxon>
        <taxon>Fungi</taxon>
        <taxon>Fungi incertae sedis</taxon>
        <taxon>Mucoromycota</taxon>
        <taxon>Mucoromycotina</taxon>
        <taxon>Mucoromycetes</taxon>
        <taxon>Mucorales</taxon>
        <taxon>Mucorineae</taxon>
        <taxon>Rhizopodaceae</taxon>
        <taxon>Rhizopus</taxon>
    </lineage>
</organism>
<evidence type="ECO:0000313" key="1">
    <source>
        <dbReference type="EMBL" id="RCH96164.1"/>
    </source>
</evidence>
<proteinExistence type="predicted"/>
<protein>
    <submittedName>
        <fullName evidence="1">Uncharacterized protein</fullName>
    </submittedName>
</protein>
<keyword evidence="2" id="KW-1185">Reference proteome</keyword>
<evidence type="ECO:0000313" key="2">
    <source>
        <dbReference type="Proteomes" id="UP000253551"/>
    </source>
</evidence>